<organism evidence="1 2">
    <name type="scientific">Erythroxylum novogranatense</name>
    <dbReference type="NCBI Taxonomy" id="1862640"/>
    <lineage>
        <taxon>Eukaryota</taxon>
        <taxon>Viridiplantae</taxon>
        <taxon>Streptophyta</taxon>
        <taxon>Embryophyta</taxon>
        <taxon>Tracheophyta</taxon>
        <taxon>Spermatophyta</taxon>
        <taxon>Magnoliopsida</taxon>
        <taxon>eudicotyledons</taxon>
        <taxon>Gunneridae</taxon>
        <taxon>Pentapetalae</taxon>
        <taxon>rosids</taxon>
        <taxon>fabids</taxon>
        <taxon>Malpighiales</taxon>
        <taxon>Erythroxylaceae</taxon>
        <taxon>Erythroxylum</taxon>
    </lineage>
</organism>
<dbReference type="InterPro" id="IPR039343">
    <property type="entry name" value="NDX1-like"/>
</dbReference>
<dbReference type="EMBL" id="JAIWQS010000007">
    <property type="protein sequence ID" value="KAJ8759402.1"/>
    <property type="molecule type" value="Genomic_DNA"/>
</dbReference>
<reference evidence="1 2" key="1">
    <citation type="submission" date="2021-09" db="EMBL/GenBank/DDBJ databases">
        <title>Genomic insights and catalytic innovation underlie evolution of tropane alkaloids biosynthesis.</title>
        <authorList>
            <person name="Wang Y.-J."/>
            <person name="Tian T."/>
            <person name="Huang J.-P."/>
            <person name="Huang S.-X."/>
        </authorList>
    </citation>
    <scope>NUCLEOTIDE SEQUENCE [LARGE SCALE GENOMIC DNA]</scope>
    <source>
        <strain evidence="1">KIB-2018</strain>
        <tissue evidence="1">Leaf</tissue>
    </source>
</reference>
<sequence>MVLASINCFFTCRNLLVIMEVGEPKRASGYGEPPWRFRGRALYQLHLVKAETARSFIPKEFRLVEAFGYTLGGFFLASYEDSPAGPFDELVVIAGIMWNPPTSCAWAARVLVSSDDACNHGRKHVGLPSQVAKFSKRVTAIPRQEGSTFNGFLNMIGLGGTLSSADDCADVRVTELNGPSVTDICDINLKSVGLKSNKWMGPSVKMSLPSFSGGTKYIPNFLRYSCHIECRVRTVRPVKVSGLPLESKDGVQETFSHQNCLPAESTRDELDNGLIRSISVMLSKPLLAFEFTSLKMRVEAPVVLTHVCKNTLGTSSQLS</sequence>
<evidence type="ECO:0000313" key="1">
    <source>
        <dbReference type="EMBL" id="KAJ8759402.1"/>
    </source>
</evidence>
<dbReference type="Gene3D" id="2.40.400.10">
    <property type="entry name" value="Acetoacetate decarboxylase-like"/>
    <property type="match status" value="1"/>
</dbReference>
<evidence type="ECO:0008006" key="3">
    <source>
        <dbReference type="Google" id="ProtNLM"/>
    </source>
</evidence>
<accession>A0AAV8SY38</accession>
<comment type="caution">
    <text evidence="1">The sequence shown here is derived from an EMBL/GenBank/DDBJ whole genome shotgun (WGS) entry which is preliminary data.</text>
</comment>
<dbReference type="InterPro" id="IPR023375">
    <property type="entry name" value="ADC_dom_sf"/>
</dbReference>
<proteinExistence type="predicted"/>
<dbReference type="PANTHER" id="PTHR35467:SF2">
    <property type="entry name" value="PROTEIN NEOXANTHIN-DEFICIENT 1"/>
    <property type="match status" value="1"/>
</dbReference>
<protein>
    <recommendedName>
        <fullName evidence="3">Protein NEOXANTHIN-DEFICIENT 1</fullName>
    </recommendedName>
</protein>
<dbReference type="Proteomes" id="UP001159364">
    <property type="component" value="Linkage Group LG07"/>
</dbReference>
<evidence type="ECO:0000313" key="2">
    <source>
        <dbReference type="Proteomes" id="UP001159364"/>
    </source>
</evidence>
<gene>
    <name evidence="1" type="ORF">K2173_006922</name>
</gene>
<name>A0AAV8SY38_9ROSI</name>
<dbReference type="AlphaFoldDB" id="A0AAV8SY38"/>
<dbReference type="SUPFAM" id="SSF160104">
    <property type="entry name" value="Acetoacetate decarboxylase-like"/>
    <property type="match status" value="1"/>
</dbReference>
<keyword evidence="2" id="KW-1185">Reference proteome</keyword>
<dbReference type="PANTHER" id="PTHR35467">
    <property type="match status" value="1"/>
</dbReference>